<organism evidence="2 3">
    <name type="scientific">Peterkaempfera bronchialis</name>
    <dbReference type="NCBI Taxonomy" id="2126346"/>
    <lineage>
        <taxon>Bacteria</taxon>
        <taxon>Bacillati</taxon>
        <taxon>Actinomycetota</taxon>
        <taxon>Actinomycetes</taxon>
        <taxon>Kitasatosporales</taxon>
        <taxon>Streptomycetaceae</taxon>
        <taxon>Peterkaempfera</taxon>
    </lineage>
</organism>
<dbReference type="Proteomes" id="UP000249340">
    <property type="component" value="Chromosome"/>
</dbReference>
<dbReference type="KEGG" id="stri:C7M71_004230"/>
<proteinExistence type="predicted"/>
<dbReference type="InterPro" id="IPR027417">
    <property type="entry name" value="P-loop_NTPase"/>
</dbReference>
<feature type="region of interest" description="Disordered" evidence="1">
    <location>
        <begin position="111"/>
        <end position="138"/>
    </location>
</feature>
<name>A0A345SSS4_9ACTN</name>
<evidence type="ECO:0000256" key="1">
    <source>
        <dbReference type="SAM" id="MobiDB-lite"/>
    </source>
</evidence>
<dbReference type="SUPFAM" id="SSF52540">
    <property type="entry name" value="P-loop containing nucleoside triphosphate hydrolases"/>
    <property type="match status" value="1"/>
</dbReference>
<dbReference type="OrthoDB" id="581105at2"/>
<dbReference type="EMBL" id="CP031264">
    <property type="protein sequence ID" value="AXI76779.1"/>
    <property type="molecule type" value="Genomic_DNA"/>
</dbReference>
<gene>
    <name evidence="2" type="ORF">C7M71_004230</name>
</gene>
<dbReference type="GO" id="GO:0043531">
    <property type="term" value="F:ADP binding"/>
    <property type="evidence" value="ECO:0007669"/>
    <property type="project" value="InterPro"/>
</dbReference>
<dbReference type="RefSeq" id="WP_114914180.1">
    <property type="nucleotide sequence ID" value="NZ_CP031264.1"/>
</dbReference>
<evidence type="ECO:0000313" key="2">
    <source>
        <dbReference type="EMBL" id="AXI76779.1"/>
    </source>
</evidence>
<dbReference type="AlphaFoldDB" id="A0A345SSS4"/>
<protein>
    <recommendedName>
        <fullName evidence="4">NB-ARC domain-containing protein</fullName>
    </recommendedName>
</protein>
<evidence type="ECO:0000313" key="3">
    <source>
        <dbReference type="Proteomes" id="UP000249340"/>
    </source>
</evidence>
<dbReference type="PANTHER" id="PTHR36766">
    <property type="entry name" value="PLANT BROAD-SPECTRUM MILDEW RESISTANCE PROTEIN RPW8"/>
    <property type="match status" value="1"/>
</dbReference>
<dbReference type="Gene3D" id="3.40.50.300">
    <property type="entry name" value="P-loop containing nucleotide triphosphate hydrolases"/>
    <property type="match status" value="1"/>
</dbReference>
<accession>A0A345SSS4</accession>
<evidence type="ECO:0008006" key="4">
    <source>
        <dbReference type="Google" id="ProtNLM"/>
    </source>
</evidence>
<reference evidence="3" key="1">
    <citation type="submission" date="2018-07" db="EMBL/GenBank/DDBJ databases">
        <title>Streptacidiphilus bronchialis DSM 106435 chromosome.</title>
        <authorList>
            <person name="Batra D."/>
            <person name="Gulvik C.A."/>
        </authorList>
    </citation>
    <scope>NUCLEOTIDE SEQUENCE [LARGE SCALE GENOMIC DNA]</scope>
    <source>
        <strain evidence="3">DSM 106435</strain>
    </source>
</reference>
<keyword evidence="3" id="KW-1185">Reference proteome</keyword>
<feature type="compositionally biased region" description="Low complexity" evidence="1">
    <location>
        <begin position="121"/>
        <end position="133"/>
    </location>
</feature>
<sequence>MVGFTPNLVGKRVLMVLDDAADHTQVEPLLPGEPGCLVLVTSRRRLEELSNTPQPLALAPLPPRDADTLFLLLSGRTEAEHAEEAVAWITRACGGLPLAIALLAGPPGPSPGLVDRGSGRGLRPPLGRPSGYRGCRGSRVRHVLPGPD</sequence>